<accession>A0ABN2BA74</accession>
<gene>
    <name evidence="1" type="ORF">GCM10009762_08440</name>
</gene>
<name>A0ABN2BA74_9MICO</name>
<dbReference type="EMBL" id="BAAANV010000025">
    <property type="protein sequence ID" value="GAA1537054.1"/>
    <property type="molecule type" value="Genomic_DNA"/>
</dbReference>
<proteinExistence type="predicted"/>
<evidence type="ECO:0000313" key="2">
    <source>
        <dbReference type="Proteomes" id="UP001501288"/>
    </source>
</evidence>
<dbReference type="InterPro" id="IPR029060">
    <property type="entry name" value="PIN-like_dom_sf"/>
</dbReference>
<dbReference type="Proteomes" id="UP001501288">
    <property type="component" value="Unassembled WGS sequence"/>
</dbReference>
<dbReference type="Gene3D" id="3.40.50.1010">
    <property type="entry name" value="5'-nuclease"/>
    <property type="match status" value="1"/>
</dbReference>
<comment type="caution">
    <text evidence="1">The sequence shown here is derived from an EMBL/GenBank/DDBJ whole genome shotgun (WGS) entry which is preliminary data.</text>
</comment>
<reference evidence="1 2" key="1">
    <citation type="journal article" date="2019" name="Int. J. Syst. Evol. Microbiol.">
        <title>The Global Catalogue of Microorganisms (GCM) 10K type strain sequencing project: providing services to taxonomists for standard genome sequencing and annotation.</title>
        <authorList>
            <consortium name="The Broad Institute Genomics Platform"/>
            <consortium name="The Broad Institute Genome Sequencing Center for Infectious Disease"/>
            <person name="Wu L."/>
            <person name="Ma J."/>
        </authorList>
    </citation>
    <scope>NUCLEOTIDE SEQUENCE [LARGE SCALE GENOMIC DNA]</scope>
    <source>
        <strain evidence="1 2">JCM 14588</strain>
    </source>
</reference>
<sequence>MGHNGTGCGQERRFGALSRGWGPAKIADLHANFGRTPTLPVTPETVLAFATLRDACKCSGHPLADKQHMGDAWVAATAISYDLPLLAGDGIYTDAPKVRLLE</sequence>
<evidence type="ECO:0000313" key="1">
    <source>
        <dbReference type="EMBL" id="GAA1537054.1"/>
    </source>
</evidence>
<organism evidence="1 2">
    <name type="scientific">Dermacoccus barathri</name>
    <dbReference type="NCBI Taxonomy" id="322601"/>
    <lineage>
        <taxon>Bacteria</taxon>
        <taxon>Bacillati</taxon>
        <taxon>Actinomycetota</taxon>
        <taxon>Actinomycetes</taxon>
        <taxon>Micrococcales</taxon>
        <taxon>Dermacoccaceae</taxon>
        <taxon>Dermacoccus</taxon>
    </lineage>
</organism>
<dbReference type="SUPFAM" id="SSF88723">
    <property type="entry name" value="PIN domain-like"/>
    <property type="match status" value="1"/>
</dbReference>
<evidence type="ECO:0008006" key="3">
    <source>
        <dbReference type="Google" id="ProtNLM"/>
    </source>
</evidence>
<dbReference type="RefSeq" id="WP_129664845.1">
    <property type="nucleotide sequence ID" value="NZ_BAAANV010000025.1"/>
</dbReference>
<protein>
    <recommendedName>
        <fullName evidence="3">Type II toxin-antitoxin system VapC family toxin</fullName>
    </recommendedName>
</protein>
<keyword evidence="2" id="KW-1185">Reference proteome</keyword>